<dbReference type="AlphaFoldDB" id="A0A915CSC1"/>
<dbReference type="WBParaSite" id="jg11703">
    <property type="protein sequence ID" value="jg11703"/>
    <property type="gene ID" value="jg11703"/>
</dbReference>
<keyword evidence="1" id="KW-1185">Reference proteome</keyword>
<organism evidence="1 2">
    <name type="scientific">Ditylenchus dipsaci</name>
    <dbReference type="NCBI Taxonomy" id="166011"/>
    <lineage>
        <taxon>Eukaryota</taxon>
        <taxon>Metazoa</taxon>
        <taxon>Ecdysozoa</taxon>
        <taxon>Nematoda</taxon>
        <taxon>Chromadorea</taxon>
        <taxon>Rhabditida</taxon>
        <taxon>Tylenchina</taxon>
        <taxon>Tylenchomorpha</taxon>
        <taxon>Sphaerularioidea</taxon>
        <taxon>Anguinidae</taxon>
        <taxon>Anguininae</taxon>
        <taxon>Ditylenchus</taxon>
    </lineage>
</organism>
<evidence type="ECO:0000313" key="1">
    <source>
        <dbReference type="Proteomes" id="UP000887574"/>
    </source>
</evidence>
<evidence type="ECO:0000313" key="2">
    <source>
        <dbReference type="WBParaSite" id="jg11703"/>
    </source>
</evidence>
<reference evidence="2" key="1">
    <citation type="submission" date="2022-11" db="UniProtKB">
        <authorList>
            <consortium name="WormBaseParasite"/>
        </authorList>
    </citation>
    <scope>IDENTIFICATION</scope>
</reference>
<protein>
    <submittedName>
        <fullName evidence="2">NADH dehydrogenase subunit 2</fullName>
    </submittedName>
</protein>
<accession>A0A915CSC1</accession>
<sequence length="70" mass="7580">MVTITTIMTAIITISTTNSLNMFLHLWSTNLHQSTFLNPSGTICESAAWISDLLPSTPPSSSSLLVMLLL</sequence>
<dbReference type="Proteomes" id="UP000887574">
    <property type="component" value="Unplaced"/>
</dbReference>
<name>A0A915CSC1_9BILA</name>
<proteinExistence type="predicted"/>